<comment type="function">
    <text evidence="8">Catalyzes the hydroxylation of 2-polyprenyl-3-methyl-6-methoxy-1,4-benzoquinol (DMQH2) during ubiquinone biosynthesis. Has also a structural role in the COQ enzyme complex, stabilizing other COQ polypeptides. Involved in lifespan determination in a ubiquinone-independent manner.</text>
</comment>
<accession>A0AA85ILE3</accession>
<feature type="binding site" evidence="8">
    <location>
        <position position="24"/>
    </location>
    <ligand>
        <name>Fe cation</name>
        <dbReference type="ChEBI" id="CHEBI:24875"/>
        <label>1</label>
    </ligand>
</feature>
<dbReference type="GO" id="GO:0010468">
    <property type="term" value="P:regulation of gene expression"/>
    <property type="evidence" value="ECO:0007669"/>
    <property type="project" value="TreeGrafter"/>
</dbReference>
<evidence type="ECO:0000256" key="3">
    <source>
        <dbReference type="ARBA" id="ARBA00022723"/>
    </source>
</evidence>
<dbReference type="InterPro" id="IPR009078">
    <property type="entry name" value="Ferritin-like_SF"/>
</dbReference>
<keyword evidence="3 8" id="KW-0479">Metal-binding</keyword>
<comment type="pathway">
    <text evidence="1 8">Cofactor biosynthesis; ubiquinone biosynthesis.</text>
</comment>
<comment type="subunit">
    <text evidence="8">Component of a multi-subunit COQ enzyme complex.</text>
</comment>
<dbReference type="InterPro" id="IPR012347">
    <property type="entry name" value="Ferritin-like"/>
</dbReference>
<evidence type="ECO:0000256" key="8">
    <source>
        <dbReference type="HAMAP-Rule" id="MF_03194"/>
    </source>
</evidence>
<dbReference type="GO" id="GO:0016709">
    <property type="term" value="F:oxidoreductase activity, acting on paired donors, with incorporation or reduction of molecular oxygen, NAD(P)H as one donor, and incorporation of one atom of oxygen"/>
    <property type="evidence" value="ECO:0007669"/>
    <property type="project" value="UniProtKB-UniRule"/>
</dbReference>
<dbReference type="Gene3D" id="1.20.1260.10">
    <property type="match status" value="1"/>
</dbReference>
<evidence type="ECO:0000256" key="7">
    <source>
        <dbReference type="ARBA" id="ARBA00023136"/>
    </source>
</evidence>
<protein>
    <recommendedName>
        <fullName evidence="8">5-demethoxyubiquinone hydroxylase, mitochondrial</fullName>
        <shortName evidence="8">DMQ hydroxylase</shortName>
        <ecNumber evidence="8">1.14.99.60</ecNumber>
    </recommendedName>
    <alternativeName>
        <fullName evidence="8">Ubiquinone biosynthesis monooxygenase COQ7</fullName>
    </alternativeName>
</protein>
<keyword evidence="4 8" id="KW-0560">Oxidoreductase</keyword>
<dbReference type="HAMAP" id="MF_01658">
    <property type="entry name" value="COQ7"/>
    <property type="match status" value="1"/>
</dbReference>
<dbReference type="GO" id="GO:2000377">
    <property type="term" value="P:regulation of reactive oxygen species metabolic process"/>
    <property type="evidence" value="ECO:0007669"/>
    <property type="project" value="TreeGrafter"/>
</dbReference>
<comment type="similarity">
    <text evidence="8">Belongs to the COQ7 family.</text>
</comment>
<dbReference type="Proteomes" id="UP000050795">
    <property type="component" value="Unassembled WGS sequence"/>
</dbReference>
<evidence type="ECO:0000256" key="5">
    <source>
        <dbReference type="ARBA" id="ARBA00023004"/>
    </source>
</evidence>
<feature type="binding site" evidence="8">
    <location>
        <position position="54"/>
    </location>
    <ligand>
        <name>Fe cation</name>
        <dbReference type="ChEBI" id="CHEBI:24875"/>
        <label>2</label>
    </ligand>
</feature>
<dbReference type="CDD" id="cd01042">
    <property type="entry name" value="DMQH"/>
    <property type="match status" value="1"/>
</dbReference>
<reference evidence="9" key="1">
    <citation type="submission" date="2022-06" db="EMBL/GenBank/DDBJ databases">
        <authorList>
            <person name="Berger JAMES D."/>
            <person name="Berger JAMES D."/>
        </authorList>
    </citation>
    <scope>NUCLEOTIDE SEQUENCE [LARGE SCALE GENOMIC DNA]</scope>
</reference>
<organism evidence="9 10">
    <name type="scientific">Trichobilharzia regenti</name>
    <name type="common">Nasal bird schistosome</name>
    <dbReference type="NCBI Taxonomy" id="157069"/>
    <lineage>
        <taxon>Eukaryota</taxon>
        <taxon>Metazoa</taxon>
        <taxon>Spiralia</taxon>
        <taxon>Lophotrochozoa</taxon>
        <taxon>Platyhelminthes</taxon>
        <taxon>Trematoda</taxon>
        <taxon>Digenea</taxon>
        <taxon>Strigeidida</taxon>
        <taxon>Schistosomatoidea</taxon>
        <taxon>Schistosomatidae</taxon>
        <taxon>Trichobilharzia</taxon>
    </lineage>
</organism>
<feature type="binding site" evidence="8">
    <location>
        <position position="54"/>
    </location>
    <ligand>
        <name>Fe cation</name>
        <dbReference type="ChEBI" id="CHEBI:24875"/>
        <label>1</label>
    </ligand>
</feature>
<feature type="binding site" evidence="8">
    <location>
        <position position="145"/>
    </location>
    <ligand>
        <name>Fe cation</name>
        <dbReference type="ChEBI" id="CHEBI:24875"/>
        <label>2</label>
    </ligand>
</feature>
<feature type="binding site" evidence="8">
    <location>
        <position position="142"/>
    </location>
    <ligand>
        <name>Fe cation</name>
        <dbReference type="ChEBI" id="CHEBI:24875"/>
        <label>2</label>
    </ligand>
</feature>
<comment type="subcellular location">
    <subcellularLocation>
        <location evidence="8">Mitochondrion inner membrane</location>
        <topology evidence="8">Peripheral membrane protein</topology>
        <orientation evidence="8">Matrix side</orientation>
    </subcellularLocation>
</comment>
<keyword evidence="8" id="KW-0999">Mitochondrion inner membrane</keyword>
<proteinExistence type="inferred from homology"/>
<dbReference type="GO" id="GO:0006744">
    <property type="term" value="P:ubiquinone biosynthetic process"/>
    <property type="evidence" value="ECO:0007669"/>
    <property type="project" value="UniProtKB-UniRule"/>
</dbReference>
<dbReference type="EC" id="1.14.99.60" evidence="8"/>
<sequence length="187" mass="21051">MCAAVSPKVRAIVDRIIRVDHAGELGANKIYQGQLLVLGKSSVGPKIKEMREQEEEHLKKFEELIPIHRVRPTLLLPLWSVAGFALGVGSALLGSKSAMACTVAVESVISEHYNNQIRELMESDPENYQELLKTLKKFRDDEIEHHDTGIEHEAEKSFRAAISFLLVFQCQCTLCSDWFCTGFVYFA</sequence>
<keyword evidence="2 8" id="KW-0831">Ubiquinone biosynthesis</keyword>
<evidence type="ECO:0000313" key="10">
    <source>
        <dbReference type="WBParaSite" id="TREG1_10280.3"/>
    </source>
</evidence>
<dbReference type="InterPro" id="IPR011566">
    <property type="entry name" value="Ubq_synth_Coq7"/>
</dbReference>
<keyword evidence="6 8" id="KW-0503">Monooxygenase</keyword>
<name>A0AA85ILE3_TRIRE</name>
<feature type="binding site" evidence="8">
    <location>
        <position position="57"/>
    </location>
    <ligand>
        <name>Fe cation</name>
        <dbReference type="ChEBI" id="CHEBI:24875"/>
        <label>1</label>
    </ligand>
</feature>
<keyword evidence="7 8" id="KW-0472">Membrane</keyword>
<dbReference type="GO" id="GO:0005634">
    <property type="term" value="C:nucleus"/>
    <property type="evidence" value="ECO:0007669"/>
    <property type="project" value="TreeGrafter"/>
</dbReference>
<dbReference type="PANTHER" id="PTHR11237">
    <property type="entry name" value="COENZYME Q10 BIOSYNTHESIS PROTEIN 7"/>
    <property type="match status" value="1"/>
</dbReference>
<keyword evidence="8" id="KW-0496">Mitochondrion</keyword>
<dbReference type="GO" id="GO:0008682">
    <property type="term" value="F:3-demethoxyubiquinol 3-hydroxylase activity"/>
    <property type="evidence" value="ECO:0007669"/>
    <property type="project" value="UniProtKB-EC"/>
</dbReference>
<dbReference type="Pfam" id="PF03232">
    <property type="entry name" value="COQ7"/>
    <property type="match status" value="1"/>
</dbReference>
<comment type="cofactor">
    <cofactor evidence="8">
        <name>Fe cation</name>
        <dbReference type="ChEBI" id="CHEBI:24875"/>
    </cofactor>
    <text evidence="8">Binds 2 iron ions per subunit.</text>
</comment>
<comment type="catalytic activity">
    <reaction evidence="8">
        <text>a 5-methoxy-2-methyl-3-(all-trans-polyprenyl)benzene-1,4-diol + AH2 + O2 = a 3-demethylubiquinol + A + H2O</text>
        <dbReference type="Rhea" id="RHEA:50908"/>
        <dbReference type="Rhea" id="RHEA-COMP:10859"/>
        <dbReference type="Rhea" id="RHEA-COMP:10914"/>
        <dbReference type="ChEBI" id="CHEBI:13193"/>
        <dbReference type="ChEBI" id="CHEBI:15377"/>
        <dbReference type="ChEBI" id="CHEBI:15379"/>
        <dbReference type="ChEBI" id="CHEBI:17499"/>
        <dbReference type="ChEBI" id="CHEBI:84167"/>
        <dbReference type="ChEBI" id="CHEBI:84422"/>
        <dbReference type="EC" id="1.14.99.60"/>
    </reaction>
</comment>
<dbReference type="AlphaFoldDB" id="A0AA85ILE3"/>
<keyword evidence="9" id="KW-1185">Reference proteome</keyword>
<evidence type="ECO:0000256" key="6">
    <source>
        <dbReference type="ARBA" id="ARBA00023033"/>
    </source>
</evidence>
<dbReference type="SUPFAM" id="SSF47240">
    <property type="entry name" value="Ferritin-like"/>
    <property type="match status" value="1"/>
</dbReference>
<feature type="binding site" evidence="8">
    <location>
        <position position="106"/>
    </location>
    <ligand>
        <name>Fe cation</name>
        <dbReference type="ChEBI" id="CHEBI:24875"/>
        <label>2</label>
    </ligand>
</feature>
<dbReference type="GO" id="GO:0046872">
    <property type="term" value="F:metal ion binding"/>
    <property type="evidence" value="ECO:0007669"/>
    <property type="project" value="UniProtKB-KW"/>
</dbReference>
<dbReference type="WBParaSite" id="TREG1_10280.3">
    <property type="protein sequence ID" value="TREG1_10280.3"/>
    <property type="gene ID" value="TREG1_10280"/>
</dbReference>
<dbReference type="GO" id="GO:0008340">
    <property type="term" value="P:determination of adult lifespan"/>
    <property type="evidence" value="ECO:0007669"/>
    <property type="project" value="TreeGrafter"/>
</dbReference>
<feature type="binding site" evidence="8">
    <location>
        <position position="142"/>
    </location>
    <ligand>
        <name>Fe cation</name>
        <dbReference type="ChEBI" id="CHEBI:24875"/>
        <label>1</label>
    </ligand>
</feature>
<dbReference type="PANTHER" id="PTHR11237:SF4">
    <property type="entry name" value="5-DEMETHOXYUBIQUINONE HYDROXYLASE, MITOCHONDRIAL"/>
    <property type="match status" value="1"/>
</dbReference>
<evidence type="ECO:0000256" key="4">
    <source>
        <dbReference type="ARBA" id="ARBA00023002"/>
    </source>
</evidence>
<evidence type="ECO:0000313" key="9">
    <source>
        <dbReference type="Proteomes" id="UP000050795"/>
    </source>
</evidence>
<evidence type="ECO:0000256" key="2">
    <source>
        <dbReference type="ARBA" id="ARBA00022688"/>
    </source>
</evidence>
<keyword evidence="5 8" id="KW-0408">Iron</keyword>
<evidence type="ECO:0000256" key="1">
    <source>
        <dbReference type="ARBA" id="ARBA00004749"/>
    </source>
</evidence>
<dbReference type="GO" id="GO:0031314">
    <property type="term" value="C:extrinsic component of mitochondrial inner membrane"/>
    <property type="evidence" value="ECO:0007669"/>
    <property type="project" value="UniProtKB-UniRule"/>
</dbReference>
<reference evidence="10" key="2">
    <citation type="submission" date="2023-11" db="UniProtKB">
        <authorList>
            <consortium name="WormBaseParasite"/>
        </authorList>
    </citation>
    <scope>IDENTIFICATION</scope>
</reference>